<dbReference type="Gene3D" id="3.50.50.60">
    <property type="entry name" value="FAD/NAD(P)-binding domain"/>
    <property type="match status" value="1"/>
</dbReference>
<name>A0AAV0BU37_PHAPC</name>
<evidence type="ECO:0000313" key="1">
    <source>
        <dbReference type="EMBL" id="CAH7690717.1"/>
    </source>
</evidence>
<sequence length="117" mass="13515">MFEGWIGEELFSGLIHGIYTGDYSQLSSAKSTIFGLVWTFKCRHGWMIRGLMSNHNDNNKRNSQRALEQEQELKRLMAIERGLHSCSICGLRGHLERLVESLRNHLLIEDNFVLMGH</sequence>
<gene>
    <name evidence="1" type="ORF">PPACK8108_LOCUS26146</name>
</gene>
<dbReference type="InterPro" id="IPR036188">
    <property type="entry name" value="FAD/NAD-bd_sf"/>
</dbReference>
<organism evidence="1 2">
    <name type="scientific">Phakopsora pachyrhizi</name>
    <name type="common">Asian soybean rust disease fungus</name>
    <dbReference type="NCBI Taxonomy" id="170000"/>
    <lineage>
        <taxon>Eukaryota</taxon>
        <taxon>Fungi</taxon>
        <taxon>Dikarya</taxon>
        <taxon>Basidiomycota</taxon>
        <taxon>Pucciniomycotina</taxon>
        <taxon>Pucciniomycetes</taxon>
        <taxon>Pucciniales</taxon>
        <taxon>Phakopsoraceae</taxon>
        <taxon>Phakopsora</taxon>
    </lineage>
</organism>
<dbReference type="EMBL" id="CALTRL010006371">
    <property type="protein sequence ID" value="CAH7690717.1"/>
    <property type="molecule type" value="Genomic_DNA"/>
</dbReference>
<keyword evidence="2" id="KW-1185">Reference proteome</keyword>
<reference evidence="1" key="1">
    <citation type="submission" date="2022-06" db="EMBL/GenBank/DDBJ databases">
        <authorList>
            <consortium name="SYNGENTA / RWTH Aachen University"/>
        </authorList>
    </citation>
    <scope>NUCLEOTIDE SEQUENCE</scope>
</reference>
<accession>A0AAV0BU37</accession>
<evidence type="ECO:0000313" key="2">
    <source>
        <dbReference type="Proteomes" id="UP001153365"/>
    </source>
</evidence>
<evidence type="ECO:0008006" key="3">
    <source>
        <dbReference type="Google" id="ProtNLM"/>
    </source>
</evidence>
<dbReference type="AlphaFoldDB" id="A0AAV0BU37"/>
<proteinExistence type="predicted"/>
<dbReference type="Proteomes" id="UP001153365">
    <property type="component" value="Unassembled WGS sequence"/>
</dbReference>
<protein>
    <recommendedName>
        <fullName evidence="3">Hemerythrin-like domain-containing protein</fullName>
    </recommendedName>
</protein>
<comment type="caution">
    <text evidence="1">The sequence shown here is derived from an EMBL/GenBank/DDBJ whole genome shotgun (WGS) entry which is preliminary data.</text>
</comment>